<dbReference type="OrthoDB" id="185373at2759"/>
<protein>
    <recommendedName>
        <fullName evidence="5">Pentatricopeptide repeat-containing protein</fullName>
    </recommendedName>
</protein>
<name>X6LUJ9_RETFI</name>
<gene>
    <name evidence="3" type="ORF">RFI_33032</name>
</gene>
<dbReference type="Pfam" id="PF13041">
    <property type="entry name" value="PPR_2"/>
    <property type="match status" value="1"/>
</dbReference>
<dbReference type="InterPro" id="IPR011990">
    <property type="entry name" value="TPR-like_helical_dom_sf"/>
</dbReference>
<dbReference type="EMBL" id="ASPP01029447">
    <property type="protein sequence ID" value="ETO04365.1"/>
    <property type="molecule type" value="Genomic_DNA"/>
</dbReference>
<dbReference type="GO" id="GO:0003729">
    <property type="term" value="F:mRNA binding"/>
    <property type="evidence" value="ECO:0007669"/>
    <property type="project" value="TreeGrafter"/>
</dbReference>
<dbReference type="NCBIfam" id="TIGR00756">
    <property type="entry name" value="PPR"/>
    <property type="match status" value="1"/>
</dbReference>
<dbReference type="InterPro" id="IPR002885">
    <property type="entry name" value="PPR_rpt"/>
</dbReference>
<dbReference type="Pfam" id="PF01535">
    <property type="entry name" value="PPR"/>
    <property type="match status" value="2"/>
</dbReference>
<dbReference type="AlphaFoldDB" id="X6LUJ9"/>
<evidence type="ECO:0008006" key="5">
    <source>
        <dbReference type="Google" id="ProtNLM"/>
    </source>
</evidence>
<sequence>MKLKVKLQIILIKIQQTSTKHSNLKSIIISFLTKRFAKFKSTKQEANLEHYSLCFVRRLRQSKAYQASLDEQHQMNQYKKKLQGQQGALSKIAPSPESKHERSLIQDMESDKEILQYLKESSSQDISLYTVAVKRCSELKCPNSIIRIIDILQSKHIHPNIIFYTTILHHLGMWNKFDLQRQYFRQWFERQQDQSDHQLLIPNIITFNTMIKGCTKRGDFRQALYYLHLMVDKYNIQPNLITCTSLLSVCANAQDIQSAELIWNKMVHEFNVDINIISINSMLNVYAKCGETNKMMEILNYSQRPEKFIPITEITCTTIMSGFLKANKIQEMFDFYDSQIPKLALNNNINLHYMLIIKLKSVGHLKIMETLDGNEIEKLSFHHQQFLDIFENKLYPNIKFKPTSISLKDVCSLIDMYVLLNKKSWMKAVKDVETILLQKSNYTHPLKNKHYWTLVTFQPLQH</sequence>
<dbReference type="PROSITE" id="PS51375">
    <property type="entry name" value="PPR"/>
    <property type="match status" value="1"/>
</dbReference>
<feature type="non-terminal residue" evidence="3">
    <location>
        <position position="462"/>
    </location>
</feature>
<keyword evidence="1" id="KW-0677">Repeat</keyword>
<dbReference type="InterPro" id="IPR051240">
    <property type="entry name" value="Mito_RNA-Proc/Resp"/>
</dbReference>
<evidence type="ECO:0000256" key="2">
    <source>
        <dbReference type="PROSITE-ProRule" id="PRU00708"/>
    </source>
</evidence>
<evidence type="ECO:0000313" key="4">
    <source>
        <dbReference type="Proteomes" id="UP000023152"/>
    </source>
</evidence>
<accession>X6LUJ9</accession>
<comment type="caution">
    <text evidence="3">The sequence shown here is derived from an EMBL/GenBank/DDBJ whole genome shotgun (WGS) entry which is preliminary data.</text>
</comment>
<organism evidence="3 4">
    <name type="scientific">Reticulomyxa filosa</name>
    <dbReference type="NCBI Taxonomy" id="46433"/>
    <lineage>
        <taxon>Eukaryota</taxon>
        <taxon>Sar</taxon>
        <taxon>Rhizaria</taxon>
        <taxon>Retaria</taxon>
        <taxon>Foraminifera</taxon>
        <taxon>Monothalamids</taxon>
        <taxon>Reticulomyxidae</taxon>
        <taxon>Reticulomyxa</taxon>
    </lineage>
</organism>
<proteinExistence type="predicted"/>
<dbReference type="PANTHER" id="PTHR47933">
    <property type="entry name" value="PENTATRICOPEPTIDE REPEAT-CONTAINING PROTEIN 1, MITOCHONDRIAL"/>
    <property type="match status" value="1"/>
</dbReference>
<evidence type="ECO:0000256" key="1">
    <source>
        <dbReference type="ARBA" id="ARBA00022737"/>
    </source>
</evidence>
<dbReference type="PANTHER" id="PTHR47933:SF11">
    <property type="entry name" value="PENTATRICOPEPTIDE REPEAT-CONTAINING PROTEIN 2"/>
    <property type="match status" value="1"/>
</dbReference>
<dbReference type="Proteomes" id="UP000023152">
    <property type="component" value="Unassembled WGS sequence"/>
</dbReference>
<reference evidence="3 4" key="1">
    <citation type="journal article" date="2013" name="Curr. Biol.">
        <title>The Genome of the Foraminiferan Reticulomyxa filosa.</title>
        <authorList>
            <person name="Glockner G."/>
            <person name="Hulsmann N."/>
            <person name="Schleicher M."/>
            <person name="Noegel A.A."/>
            <person name="Eichinger L."/>
            <person name="Gallinger C."/>
            <person name="Pawlowski J."/>
            <person name="Sierra R."/>
            <person name="Euteneuer U."/>
            <person name="Pillet L."/>
            <person name="Moustafa A."/>
            <person name="Platzer M."/>
            <person name="Groth M."/>
            <person name="Szafranski K."/>
            <person name="Schliwa M."/>
        </authorList>
    </citation>
    <scope>NUCLEOTIDE SEQUENCE [LARGE SCALE GENOMIC DNA]</scope>
</reference>
<evidence type="ECO:0000313" key="3">
    <source>
        <dbReference type="EMBL" id="ETO04365.1"/>
    </source>
</evidence>
<keyword evidence="4" id="KW-1185">Reference proteome</keyword>
<feature type="repeat" description="PPR" evidence="2">
    <location>
        <begin position="203"/>
        <end position="233"/>
    </location>
</feature>
<dbReference type="Gene3D" id="1.25.40.10">
    <property type="entry name" value="Tetratricopeptide repeat domain"/>
    <property type="match status" value="2"/>
</dbReference>